<dbReference type="InterPro" id="IPR014223">
    <property type="entry name" value="ABC_CydC/D"/>
</dbReference>
<evidence type="ECO:0000256" key="3">
    <source>
        <dbReference type="ARBA" id="ARBA00022741"/>
    </source>
</evidence>
<evidence type="ECO:0000256" key="5">
    <source>
        <dbReference type="ARBA" id="ARBA00022989"/>
    </source>
</evidence>
<dbReference type="GO" id="GO:0034775">
    <property type="term" value="P:glutathione transmembrane transport"/>
    <property type="evidence" value="ECO:0007669"/>
    <property type="project" value="InterPro"/>
</dbReference>
<evidence type="ECO:0000259" key="8">
    <source>
        <dbReference type="PROSITE" id="PS50893"/>
    </source>
</evidence>
<evidence type="ECO:0000256" key="4">
    <source>
        <dbReference type="ARBA" id="ARBA00022840"/>
    </source>
</evidence>
<protein>
    <submittedName>
        <fullName evidence="10">ATP-binding cassette subfamily C protein CydC</fullName>
    </submittedName>
</protein>
<dbReference type="PROSITE" id="PS50893">
    <property type="entry name" value="ABC_TRANSPORTER_2"/>
    <property type="match status" value="1"/>
</dbReference>
<reference evidence="10 11" key="1">
    <citation type="submission" date="2019-03" db="EMBL/GenBank/DDBJ databases">
        <title>Genomic Encyclopedia of Archaeal and Bacterial Type Strains, Phase II (KMG-II): from individual species to whole genera.</title>
        <authorList>
            <person name="Goeker M."/>
        </authorList>
    </citation>
    <scope>NUCLEOTIDE SEQUENCE [LARGE SCALE GENOMIC DNA]</scope>
    <source>
        <strain evidence="10 11">DSM 27697</strain>
    </source>
</reference>
<dbReference type="RefSeq" id="WP_132288271.1">
    <property type="nucleotide sequence ID" value="NZ_SMFU01000007.1"/>
</dbReference>
<evidence type="ECO:0000256" key="7">
    <source>
        <dbReference type="SAM" id="Phobius"/>
    </source>
</evidence>
<keyword evidence="6 7" id="KW-0472">Membrane</keyword>
<feature type="transmembrane region" description="Helical" evidence="7">
    <location>
        <begin position="159"/>
        <end position="181"/>
    </location>
</feature>
<dbReference type="PANTHER" id="PTHR43394:SF1">
    <property type="entry name" value="ATP-BINDING CASSETTE SUB-FAMILY B MEMBER 10, MITOCHONDRIAL"/>
    <property type="match status" value="1"/>
</dbReference>
<keyword evidence="3" id="KW-0547">Nucleotide-binding</keyword>
<keyword evidence="4 10" id="KW-0067">ATP-binding</keyword>
<organism evidence="10 11">
    <name type="scientific">Marinobacterium mangrovicola</name>
    <dbReference type="NCBI Taxonomy" id="1476959"/>
    <lineage>
        <taxon>Bacteria</taxon>
        <taxon>Pseudomonadati</taxon>
        <taxon>Pseudomonadota</taxon>
        <taxon>Gammaproteobacteria</taxon>
        <taxon>Oceanospirillales</taxon>
        <taxon>Oceanospirillaceae</taxon>
        <taxon>Marinobacterium</taxon>
    </lineage>
</organism>
<dbReference type="PROSITE" id="PS00211">
    <property type="entry name" value="ABC_TRANSPORTER_1"/>
    <property type="match status" value="1"/>
</dbReference>
<dbReference type="InterPro" id="IPR011527">
    <property type="entry name" value="ABC1_TM_dom"/>
</dbReference>
<comment type="caution">
    <text evidence="10">The sequence shown here is derived from an EMBL/GenBank/DDBJ whole genome shotgun (WGS) entry which is preliminary data.</text>
</comment>
<dbReference type="Gene3D" id="1.20.1560.10">
    <property type="entry name" value="ABC transporter type 1, transmembrane domain"/>
    <property type="match status" value="1"/>
</dbReference>
<comment type="subcellular location">
    <subcellularLocation>
        <location evidence="1">Cell membrane</location>
        <topology evidence="1">Multi-pass membrane protein</topology>
    </subcellularLocation>
</comment>
<dbReference type="Gene3D" id="3.40.50.300">
    <property type="entry name" value="P-loop containing nucleotide triphosphate hydrolases"/>
    <property type="match status" value="1"/>
</dbReference>
<name>A0A4R1GPG2_9GAMM</name>
<dbReference type="GO" id="GO:0045454">
    <property type="term" value="P:cell redox homeostasis"/>
    <property type="evidence" value="ECO:0007669"/>
    <property type="project" value="InterPro"/>
</dbReference>
<dbReference type="NCBIfam" id="TIGR02868">
    <property type="entry name" value="CydC"/>
    <property type="match status" value="1"/>
</dbReference>
<evidence type="ECO:0000256" key="6">
    <source>
        <dbReference type="ARBA" id="ARBA00023136"/>
    </source>
</evidence>
<keyword evidence="2 7" id="KW-0812">Transmembrane</keyword>
<keyword evidence="5 7" id="KW-1133">Transmembrane helix</keyword>
<dbReference type="InterPro" id="IPR003439">
    <property type="entry name" value="ABC_transporter-like_ATP-bd"/>
</dbReference>
<dbReference type="Pfam" id="PF00005">
    <property type="entry name" value="ABC_tran"/>
    <property type="match status" value="1"/>
</dbReference>
<dbReference type="GO" id="GO:0005886">
    <property type="term" value="C:plasma membrane"/>
    <property type="evidence" value="ECO:0007669"/>
    <property type="project" value="UniProtKB-SubCell"/>
</dbReference>
<dbReference type="PROSITE" id="PS50929">
    <property type="entry name" value="ABC_TM1F"/>
    <property type="match status" value="1"/>
</dbReference>
<feature type="domain" description="ABC transmembrane type-1" evidence="9">
    <location>
        <begin position="19"/>
        <end position="303"/>
    </location>
</feature>
<dbReference type="InterPro" id="IPR003593">
    <property type="entry name" value="AAA+_ATPase"/>
</dbReference>
<dbReference type="PANTHER" id="PTHR43394">
    <property type="entry name" value="ATP-DEPENDENT PERMEASE MDL1, MITOCHONDRIAL"/>
    <property type="match status" value="1"/>
</dbReference>
<evidence type="ECO:0000313" key="10">
    <source>
        <dbReference type="EMBL" id="TCK08875.1"/>
    </source>
</evidence>
<dbReference type="SUPFAM" id="SSF90123">
    <property type="entry name" value="ABC transporter transmembrane region"/>
    <property type="match status" value="1"/>
</dbReference>
<dbReference type="GO" id="GO:0005524">
    <property type="term" value="F:ATP binding"/>
    <property type="evidence" value="ECO:0007669"/>
    <property type="project" value="UniProtKB-KW"/>
</dbReference>
<gene>
    <name evidence="10" type="ORF">CLV83_0971</name>
</gene>
<dbReference type="EMBL" id="SMFU01000007">
    <property type="protein sequence ID" value="TCK08875.1"/>
    <property type="molecule type" value="Genomic_DNA"/>
</dbReference>
<feature type="domain" description="ABC transporter" evidence="8">
    <location>
        <begin position="336"/>
        <end position="568"/>
    </location>
</feature>
<evidence type="ECO:0000259" key="9">
    <source>
        <dbReference type="PROSITE" id="PS50929"/>
    </source>
</evidence>
<dbReference type="SUPFAM" id="SSF52540">
    <property type="entry name" value="P-loop containing nucleoside triphosphate hydrolases"/>
    <property type="match status" value="1"/>
</dbReference>
<evidence type="ECO:0000313" key="11">
    <source>
        <dbReference type="Proteomes" id="UP000294546"/>
    </source>
</evidence>
<sequence length="569" mass="61056">MKLLWPYIRQMRAHLGWVLLGAVLALVTLLASIGLLTLSGWFITATALAGSVSFNFYTPGAGVRGFAILRTAGRYGERVASHEATFRLIAKIRVWVYTRIEPLRPGQLSQIGSAQLLNRLVADIAALDNLYLRVLSPTLVALVVALLVAAFLALYAPSIALISLAGLAFAGILVPGVGYLLGRRPGRDQAAAQAELRTRLVKIVQGMADLRIYGGMGVARDSVSEAEFLLLATQQRMGLVSAAINAAMTLVSGFTLVAALLIAAQLLGNQLIEPAQLAMVLFCVLAAFEAVMPLPLAYQYLGKTTAAAARLDQVVNHAEVSGFPESGVKPSQPGQFSFSAVHFSYTPDRPALDGIDLQVAPGEKVVVLGHSGSGKSSLITLLSRFWDPQSGEIKLGGERIERYSEADLRRQMSVMSQPVQLFAGSVRDNLQLAVDDLDDSTLESLLDDLDLLPGLSGQGLDYQVGEAGARLSGGQRKRLALARALLRPAPILLLDEPTEGLDAQTESRVVDCLLDRAQDRTLLLITHHPIALERFDRVILIDSGRVVEEGAPDRLLADPDSRLAGLRSI</sequence>
<dbReference type="InterPro" id="IPR027417">
    <property type="entry name" value="P-loop_NTPase"/>
</dbReference>
<dbReference type="GO" id="GO:0016887">
    <property type="term" value="F:ATP hydrolysis activity"/>
    <property type="evidence" value="ECO:0007669"/>
    <property type="project" value="InterPro"/>
</dbReference>
<dbReference type="InterPro" id="IPR039421">
    <property type="entry name" value="Type_1_exporter"/>
</dbReference>
<dbReference type="SMART" id="SM00382">
    <property type="entry name" value="AAA"/>
    <property type="match status" value="1"/>
</dbReference>
<dbReference type="InterPro" id="IPR036640">
    <property type="entry name" value="ABC1_TM_sf"/>
</dbReference>
<feature type="transmembrane region" description="Helical" evidence="7">
    <location>
        <begin position="41"/>
        <end position="58"/>
    </location>
</feature>
<evidence type="ECO:0000256" key="1">
    <source>
        <dbReference type="ARBA" id="ARBA00004651"/>
    </source>
</evidence>
<proteinExistence type="predicted"/>
<feature type="transmembrane region" description="Helical" evidence="7">
    <location>
        <begin position="242"/>
        <end position="267"/>
    </location>
</feature>
<keyword evidence="11" id="KW-1185">Reference proteome</keyword>
<dbReference type="OrthoDB" id="6336411at2"/>
<dbReference type="CDD" id="cd18585">
    <property type="entry name" value="ABC_6TM_CydC"/>
    <property type="match status" value="1"/>
</dbReference>
<accession>A0A4R1GPG2</accession>
<feature type="transmembrane region" description="Helical" evidence="7">
    <location>
        <begin position="279"/>
        <end position="301"/>
    </location>
</feature>
<evidence type="ECO:0000256" key="2">
    <source>
        <dbReference type="ARBA" id="ARBA00022692"/>
    </source>
</evidence>
<dbReference type="InterPro" id="IPR017871">
    <property type="entry name" value="ABC_transporter-like_CS"/>
</dbReference>
<dbReference type="GO" id="GO:0015421">
    <property type="term" value="F:ABC-type oligopeptide transporter activity"/>
    <property type="evidence" value="ECO:0007669"/>
    <property type="project" value="TreeGrafter"/>
</dbReference>
<feature type="transmembrane region" description="Helical" evidence="7">
    <location>
        <begin position="130"/>
        <end position="153"/>
    </location>
</feature>
<dbReference type="Proteomes" id="UP000294546">
    <property type="component" value="Unassembled WGS sequence"/>
</dbReference>
<dbReference type="AlphaFoldDB" id="A0A4R1GPG2"/>